<name>A0A931MTF0_9BACI</name>
<dbReference type="SMART" id="SM00829">
    <property type="entry name" value="PKS_ER"/>
    <property type="match status" value="1"/>
</dbReference>
<dbReference type="GO" id="GO:0016491">
    <property type="term" value="F:oxidoreductase activity"/>
    <property type="evidence" value="ECO:0007669"/>
    <property type="project" value="InterPro"/>
</dbReference>
<dbReference type="PANTHER" id="PTHR44013">
    <property type="entry name" value="ZINC-TYPE ALCOHOL DEHYDROGENASE-LIKE PROTEIN C16A3.02C"/>
    <property type="match status" value="1"/>
</dbReference>
<dbReference type="EMBL" id="JADZSC010000001">
    <property type="protein sequence ID" value="MBH0228868.1"/>
    <property type="molecule type" value="Genomic_DNA"/>
</dbReference>
<dbReference type="InterPro" id="IPR052733">
    <property type="entry name" value="Chloroplast_QOR"/>
</dbReference>
<dbReference type="Gene3D" id="3.40.50.720">
    <property type="entry name" value="NAD(P)-binding Rossmann-like Domain"/>
    <property type="match status" value="1"/>
</dbReference>
<dbReference type="AlphaFoldDB" id="A0A931MTF0"/>
<organism evidence="2 3">
    <name type="scientific">Halobacillus yeomjeoni</name>
    <dbReference type="NCBI Taxonomy" id="311194"/>
    <lineage>
        <taxon>Bacteria</taxon>
        <taxon>Bacillati</taxon>
        <taxon>Bacillota</taxon>
        <taxon>Bacilli</taxon>
        <taxon>Bacillales</taxon>
        <taxon>Bacillaceae</taxon>
        <taxon>Halobacillus</taxon>
    </lineage>
</organism>
<dbReference type="PANTHER" id="PTHR44013:SF1">
    <property type="entry name" value="ZINC-TYPE ALCOHOL DEHYDROGENASE-LIKE PROTEIN C16A3.02C"/>
    <property type="match status" value="1"/>
</dbReference>
<dbReference type="Gene3D" id="3.90.180.10">
    <property type="entry name" value="Medium-chain alcohol dehydrogenases, catalytic domain"/>
    <property type="match status" value="1"/>
</dbReference>
<evidence type="ECO:0000313" key="3">
    <source>
        <dbReference type="Proteomes" id="UP000614490"/>
    </source>
</evidence>
<dbReference type="Pfam" id="PF13602">
    <property type="entry name" value="ADH_zinc_N_2"/>
    <property type="match status" value="1"/>
</dbReference>
<dbReference type="InterPro" id="IPR011032">
    <property type="entry name" value="GroES-like_sf"/>
</dbReference>
<dbReference type="Pfam" id="PF08240">
    <property type="entry name" value="ADH_N"/>
    <property type="match status" value="1"/>
</dbReference>
<protein>
    <submittedName>
        <fullName evidence="2">NAD(P)-dependent alcohol dehydrogenase</fullName>
    </submittedName>
</protein>
<evidence type="ECO:0000313" key="2">
    <source>
        <dbReference type="EMBL" id="MBH0228868.1"/>
    </source>
</evidence>
<dbReference type="InterPro" id="IPR013154">
    <property type="entry name" value="ADH-like_N"/>
</dbReference>
<comment type="caution">
    <text evidence="2">The sequence shown here is derived from an EMBL/GenBank/DDBJ whole genome shotgun (WGS) entry which is preliminary data.</text>
</comment>
<dbReference type="SUPFAM" id="SSF50129">
    <property type="entry name" value="GroES-like"/>
    <property type="match status" value="1"/>
</dbReference>
<gene>
    <name evidence="2" type="ORF">H0267_01470</name>
</gene>
<sequence length="322" mass="35622">MRGIICEKYGAPEVLELVEMDKPELKEDELLIKVQAITVSSGDSRIRRGTKQSLPLWPVSKMVIGLRKPRKKILGMDFSGVIEAVGKEVTKFKAGDEVYGFCGKGTYREYITVKESGSVAHRPESINFEEAAAVPFGAMSALDFLRKGAISEGKKILVYGASGSVGTYAIQLAKYYGAEVTGVCSSVNVELVKSLGADAVIDYKEEDFTNNGKTYDIIFDTLGKTSFKQCRHSLKEHGNYVVAVFDFPEILQMFWTSKVGDKKVIGGIAGEKKEDLEFLRGLIEEGKIKAVIDRKYPLEQIREAHLYVDQGHKKGNVVITMN</sequence>
<dbReference type="Proteomes" id="UP000614490">
    <property type="component" value="Unassembled WGS sequence"/>
</dbReference>
<dbReference type="RefSeq" id="WP_197315512.1">
    <property type="nucleotide sequence ID" value="NZ_JADZSC010000001.1"/>
</dbReference>
<accession>A0A931MTF0</accession>
<reference evidence="2 3" key="1">
    <citation type="journal article" date="2005" name="Int. J. Syst. Evol. Microbiol.">
        <title>Halobacillus yeomjeoni sp. nov., isolated from a marine solar saltern in Korea.</title>
        <authorList>
            <person name="Yoon J.H."/>
            <person name="Kang S.J."/>
            <person name="Lee C.H."/>
            <person name="Oh H.W."/>
            <person name="Oh T.K."/>
        </authorList>
    </citation>
    <scope>NUCLEOTIDE SEQUENCE [LARGE SCALE GENOMIC DNA]</scope>
    <source>
        <strain evidence="2 3">KCTC 3957</strain>
    </source>
</reference>
<dbReference type="InterPro" id="IPR020843">
    <property type="entry name" value="ER"/>
</dbReference>
<dbReference type="InterPro" id="IPR036291">
    <property type="entry name" value="NAD(P)-bd_dom_sf"/>
</dbReference>
<dbReference type="CDD" id="cd08267">
    <property type="entry name" value="MDR1"/>
    <property type="match status" value="1"/>
</dbReference>
<feature type="domain" description="Enoyl reductase (ER)" evidence="1">
    <location>
        <begin position="10"/>
        <end position="319"/>
    </location>
</feature>
<dbReference type="SUPFAM" id="SSF51735">
    <property type="entry name" value="NAD(P)-binding Rossmann-fold domains"/>
    <property type="match status" value="1"/>
</dbReference>
<proteinExistence type="predicted"/>
<keyword evidence="3" id="KW-1185">Reference proteome</keyword>
<evidence type="ECO:0000259" key="1">
    <source>
        <dbReference type="SMART" id="SM00829"/>
    </source>
</evidence>